<keyword evidence="4" id="KW-1185">Reference proteome</keyword>
<keyword evidence="2" id="KW-0472">Membrane</keyword>
<dbReference type="KEGG" id="hsai:HPS36_10515"/>
<proteinExistence type="predicted"/>
<protein>
    <submittedName>
        <fullName evidence="3">Uncharacterized protein</fullName>
    </submittedName>
</protein>
<feature type="compositionally biased region" description="Acidic residues" evidence="1">
    <location>
        <begin position="37"/>
        <end position="51"/>
    </location>
</feature>
<evidence type="ECO:0000313" key="3">
    <source>
        <dbReference type="EMBL" id="QKG93278.1"/>
    </source>
</evidence>
<keyword evidence="2" id="KW-0812">Transmembrane</keyword>
<evidence type="ECO:0000313" key="4">
    <source>
        <dbReference type="Proteomes" id="UP000505020"/>
    </source>
</evidence>
<feature type="transmembrane region" description="Helical" evidence="2">
    <location>
        <begin position="178"/>
        <end position="200"/>
    </location>
</feature>
<sequence>MADRPGGDESVSTTADRERTDDVDVDALPDARSDTDALSDADSLPDDLDDAGVDEEVKRRLREAYLNDEENALIVTRVRSVGDRVVVEMRPPHGDATHTERFDAPRDGSLQESEAFLDFLEAAGVSPLDVDELVGTRVPATYDPETGWRVDAAYRDESEAGGGDRVAAAREWLWTYRAWLLAALLVGGELAFVAVLILVYA</sequence>
<dbReference type="AlphaFoldDB" id="A0A7D4C681"/>
<evidence type="ECO:0000256" key="1">
    <source>
        <dbReference type="SAM" id="MobiDB-lite"/>
    </source>
</evidence>
<accession>A0A7D4C681</accession>
<dbReference type="GeneID" id="55595439"/>
<gene>
    <name evidence="3" type="ORF">HPS36_10515</name>
</gene>
<dbReference type="RefSeq" id="WP_173230101.1">
    <property type="nucleotide sequence ID" value="NZ_CP053941.1"/>
</dbReference>
<reference evidence="3 4" key="1">
    <citation type="submission" date="2020-05" db="EMBL/GenBank/DDBJ databases">
        <title>Halorubrum RHB-C sp.nov., an extremely halophilic archaeon isolated from solar salt farm.</title>
        <authorList>
            <person name="Ho H."/>
            <person name="Danganan R.E."/>
            <person name="Dedeles G.R."/>
            <person name="Kim S.-G."/>
        </authorList>
    </citation>
    <scope>NUCLEOTIDE SEQUENCE [LARGE SCALE GENOMIC DNA]</scope>
    <source>
        <strain evidence="3 4">RHB-C</strain>
    </source>
</reference>
<name>A0A7D4C681_9EURY</name>
<organism evidence="3 4">
    <name type="scientific">Halorubrum salinarum</name>
    <dbReference type="NCBI Taxonomy" id="2739057"/>
    <lineage>
        <taxon>Archaea</taxon>
        <taxon>Methanobacteriati</taxon>
        <taxon>Methanobacteriota</taxon>
        <taxon>Stenosarchaea group</taxon>
        <taxon>Halobacteria</taxon>
        <taxon>Halobacteriales</taxon>
        <taxon>Haloferacaceae</taxon>
        <taxon>Halorubrum</taxon>
    </lineage>
</organism>
<feature type="region of interest" description="Disordered" evidence="1">
    <location>
        <begin position="1"/>
        <end position="51"/>
    </location>
</feature>
<evidence type="ECO:0000256" key="2">
    <source>
        <dbReference type="SAM" id="Phobius"/>
    </source>
</evidence>
<keyword evidence="2" id="KW-1133">Transmembrane helix</keyword>
<dbReference type="EMBL" id="CP053941">
    <property type="protein sequence ID" value="QKG93278.1"/>
    <property type="molecule type" value="Genomic_DNA"/>
</dbReference>
<dbReference type="Proteomes" id="UP000505020">
    <property type="component" value="Chromosome"/>
</dbReference>